<dbReference type="OrthoDB" id="9814791at2"/>
<dbReference type="RefSeq" id="WP_129886603.1">
    <property type="nucleotide sequence ID" value="NZ_CP035758.1"/>
</dbReference>
<dbReference type="Proteomes" id="UP000290365">
    <property type="component" value="Chromosome"/>
</dbReference>
<organism evidence="1 2">
    <name type="scientific">Ktedonosporobacter rubrisoli</name>
    <dbReference type="NCBI Taxonomy" id="2509675"/>
    <lineage>
        <taxon>Bacteria</taxon>
        <taxon>Bacillati</taxon>
        <taxon>Chloroflexota</taxon>
        <taxon>Ktedonobacteria</taxon>
        <taxon>Ktedonobacterales</taxon>
        <taxon>Ktedonosporobacteraceae</taxon>
        <taxon>Ktedonosporobacter</taxon>
    </lineage>
</organism>
<gene>
    <name evidence="1" type="ORF">EPA93_08310</name>
</gene>
<accession>A0A4P6JL98</accession>
<evidence type="ECO:0008006" key="3">
    <source>
        <dbReference type="Google" id="ProtNLM"/>
    </source>
</evidence>
<dbReference type="KEGG" id="kbs:EPA93_08310"/>
<keyword evidence="2" id="KW-1185">Reference proteome</keyword>
<evidence type="ECO:0000313" key="1">
    <source>
        <dbReference type="EMBL" id="QBD76007.1"/>
    </source>
</evidence>
<evidence type="ECO:0000313" key="2">
    <source>
        <dbReference type="Proteomes" id="UP000290365"/>
    </source>
</evidence>
<sequence>MIEQASKQDGRTDFDFFMGTWKVHNRRLRERLKGSTSWEEFEGKTVARKILGGLGNFEEFTMERESGAGEGITLRIFNPESGQWSVYLGNNVSGFDPQPAIGEFRDGRGEFYSQEFFAGKSIFCRVIWSAIAQGSWQWEQAFSTDGGKTWETNWISTFERLA</sequence>
<name>A0A4P6JL98_KTERU</name>
<dbReference type="AlphaFoldDB" id="A0A4P6JL98"/>
<proteinExistence type="predicted"/>
<reference evidence="1 2" key="1">
    <citation type="submission" date="2019-01" db="EMBL/GenBank/DDBJ databases">
        <title>Ktedonosporobacter rubrisoli SCAWS-G2.</title>
        <authorList>
            <person name="Huang Y."/>
            <person name="Yan B."/>
        </authorList>
    </citation>
    <scope>NUCLEOTIDE SEQUENCE [LARGE SCALE GENOMIC DNA]</scope>
    <source>
        <strain evidence="1 2">SCAWS-G2</strain>
    </source>
</reference>
<dbReference type="EMBL" id="CP035758">
    <property type="protein sequence ID" value="QBD76007.1"/>
    <property type="molecule type" value="Genomic_DNA"/>
</dbReference>
<protein>
    <recommendedName>
        <fullName evidence="3">DUF1579 domain-containing protein</fullName>
    </recommendedName>
</protein>